<dbReference type="GO" id="GO:0070120">
    <property type="term" value="P:ciliary neurotrophic factor-mediated signaling pathway"/>
    <property type="evidence" value="ECO:0007669"/>
    <property type="project" value="InterPro"/>
</dbReference>
<name>A0A8C3AJI3_CYCLU</name>
<evidence type="ECO:0000313" key="1">
    <source>
        <dbReference type="Ensembl" id="ENSCLMP00005042821.1"/>
    </source>
</evidence>
<dbReference type="GO" id="GO:0043524">
    <property type="term" value="P:negative regulation of neuron apoptotic process"/>
    <property type="evidence" value="ECO:0007669"/>
    <property type="project" value="InterPro"/>
</dbReference>
<dbReference type="GeneTree" id="ENSGT00540000073610"/>
<dbReference type="PANTHER" id="PTHR15196:SF1">
    <property type="entry name" value="CILIARY NEUROTROPHIC FACTOR"/>
    <property type="match status" value="1"/>
</dbReference>
<proteinExistence type="predicted"/>
<accession>A0A8C3AJI3</accession>
<dbReference type="AlphaFoldDB" id="A0A8C3AJI3"/>
<protein>
    <recommendedName>
        <fullName evidence="3">Ciliary neurotrophic factor</fullName>
    </recommendedName>
</protein>
<dbReference type="InterPro" id="IPR009079">
    <property type="entry name" value="4_helix_cytokine-like_core"/>
</dbReference>
<sequence length="207" mass="22648">MAAGGTRQWTGSDLYRSTVARATSIAKTLLSESSDLLDLYRKRESFTADVAEGRLVSVGPAAPQLGAKATLLRLHSALLQCHDLLENAITREEEELGGGKKGAYETRRKMVRDRLSFLLNVIGELLKAAGGSVATRSEKAPESSGSTGLFELKLRLYRTYKEVDYWAKAAITTLHALPPVITKERATQSLLVGALGVLERFRVHLKH</sequence>
<evidence type="ECO:0008006" key="3">
    <source>
        <dbReference type="Google" id="ProtNLM"/>
    </source>
</evidence>
<reference evidence="1" key="2">
    <citation type="submission" date="2025-09" db="UniProtKB">
        <authorList>
            <consortium name="Ensembl"/>
        </authorList>
    </citation>
    <scope>IDENTIFICATION</scope>
</reference>
<dbReference type="InterPro" id="IPR000151">
    <property type="entry name" value="Ciliary_neurotrophic_fac_CNTF"/>
</dbReference>
<dbReference type="PANTHER" id="PTHR15196">
    <property type="entry name" value="CILIARY NEUROTROPHIC FACTOR"/>
    <property type="match status" value="1"/>
</dbReference>
<dbReference type="Gene3D" id="1.20.1250.10">
    <property type="match status" value="1"/>
</dbReference>
<evidence type="ECO:0000313" key="2">
    <source>
        <dbReference type="Proteomes" id="UP000694565"/>
    </source>
</evidence>
<reference evidence="1" key="1">
    <citation type="submission" date="2025-08" db="UniProtKB">
        <authorList>
            <consortium name="Ensembl"/>
        </authorList>
    </citation>
    <scope>IDENTIFICATION</scope>
</reference>
<dbReference type="Ensembl" id="ENSCLMT00005044359.1">
    <property type="protein sequence ID" value="ENSCLMP00005042821.1"/>
    <property type="gene ID" value="ENSCLMG00005019933.1"/>
</dbReference>
<dbReference type="Proteomes" id="UP000694565">
    <property type="component" value="Unplaced"/>
</dbReference>
<dbReference type="GO" id="GO:0005127">
    <property type="term" value="F:ciliary neurotrophic factor receptor binding"/>
    <property type="evidence" value="ECO:0007669"/>
    <property type="project" value="InterPro"/>
</dbReference>
<keyword evidence="2" id="KW-1185">Reference proteome</keyword>
<dbReference type="SUPFAM" id="SSF47266">
    <property type="entry name" value="4-helical cytokines"/>
    <property type="match status" value="1"/>
</dbReference>
<organism evidence="1 2">
    <name type="scientific">Cyclopterus lumpus</name>
    <name type="common">Lumpsucker</name>
    <dbReference type="NCBI Taxonomy" id="8103"/>
    <lineage>
        <taxon>Eukaryota</taxon>
        <taxon>Metazoa</taxon>
        <taxon>Chordata</taxon>
        <taxon>Craniata</taxon>
        <taxon>Vertebrata</taxon>
        <taxon>Euteleostomi</taxon>
        <taxon>Actinopterygii</taxon>
        <taxon>Neopterygii</taxon>
        <taxon>Teleostei</taxon>
        <taxon>Neoteleostei</taxon>
        <taxon>Acanthomorphata</taxon>
        <taxon>Eupercaria</taxon>
        <taxon>Perciformes</taxon>
        <taxon>Cottioidei</taxon>
        <taxon>Cottales</taxon>
        <taxon>Cyclopteridae</taxon>
        <taxon>Cyclopterus</taxon>
    </lineage>
</organism>